<gene>
    <name evidence="1" type="ORF">NCTC12112_01317</name>
</gene>
<accession>A0AAX2JBT9</accession>
<evidence type="ECO:0000313" key="2">
    <source>
        <dbReference type="Proteomes" id="UP000249008"/>
    </source>
</evidence>
<dbReference type="Proteomes" id="UP000249008">
    <property type="component" value="Chromosome 1"/>
</dbReference>
<organism evidence="1 2">
    <name type="scientific">Fusobacterium ulcerans</name>
    <dbReference type="NCBI Taxonomy" id="861"/>
    <lineage>
        <taxon>Bacteria</taxon>
        <taxon>Fusobacteriati</taxon>
        <taxon>Fusobacteriota</taxon>
        <taxon>Fusobacteriia</taxon>
        <taxon>Fusobacteriales</taxon>
        <taxon>Fusobacteriaceae</taxon>
        <taxon>Fusobacterium</taxon>
    </lineage>
</organism>
<dbReference type="AlphaFoldDB" id="A0AAX2JBT9"/>
<protein>
    <submittedName>
        <fullName evidence="1">Uncharacterized protein</fullName>
    </submittedName>
</protein>
<name>A0AAX2JBT9_9FUSO</name>
<sequence>MNKITDRELLAICNLSNLKMEFANIIDKETEIDDIDNTGKKKKILSNHTIYLNLKN</sequence>
<dbReference type="RefSeq" id="WP_005977591.1">
    <property type="nucleotide sequence ID" value="NZ_CABKNW010000002.1"/>
</dbReference>
<reference evidence="1 2" key="1">
    <citation type="submission" date="2018-06" db="EMBL/GenBank/DDBJ databases">
        <authorList>
            <consortium name="Pathogen Informatics"/>
            <person name="Doyle S."/>
        </authorList>
    </citation>
    <scope>NUCLEOTIDE SEQUENCE [LARGE SCALE GENOMIC DNA]</scope>
    <source>
        <strain evidence="1 2">NCTC12112</strain>
    </source>
</reference>
<dbReference type="EMBL" id="LS483487">
    <property type="protein sequence ID" value="SQJ02372.1"/>
    <property type="molecule type" value="Genomic_DNA"/>
</dbReference>
<evidence type="ECO:0000313" key="1">
    <source>
        <dbReference type="EMBL" id="SQJ02372.1"/>
    </source>
</evidence>
<dbReference type="GeneID" id="78456434"/>
<proteinExistence type="predicted"/>